<dbReference type="InterPro" id="IPR057326">
    <property type="entry name" value="KR_dom"/>
</dbReference>
<dbReference type="GO" id="GO:0008874">
    <property type="term" value="F:gluconate 5-dehydrogenase activity"/>
    <property type="evidence" value="ECO:0007669"/>
    <property type="project" value="UniProtKB-EC"/>
</dbReference>
<dbReference type="PANTHER" id="PTHR42760">
    <property type="entry name" value="SHORT-CHAIN DEHYDROGENASES/REDUCTASES FAMILY MEMBER"/>
    <property type="match status" value="1"/>
</dbReference>
<dbReference type="CDD" id="cd05233">
    <property type="entry name" value="SDR_c"/>
    <property type="match status" value="1"/>
</dbReference>
<name>A0A518IJV5_9PLAN</name>
<dbReference type="NCBIfam" id="NF005559">
    <property type="entry name" value="PRK07231.1"/>
    <property type="match status" value="1"/>
</dbReference>
<evidence type="ECO:0000256" key="1">
    <source>
        <dbReference type="ARBA" id="ARBA00006484"/>
    </source>
</evidence>
<dbReference type="InterPro" id="IPR036291">
    <property type="entry name" value="NAD(P)-bd_dom_sf"/>
</dbReference>
<dbReference type="OrthoDB" id="9803333at2"/>
<evidence type="ECO:0000256" key="2">
    <source>
        <dbReference type="ARBA" id="ARBA00023002"/>
    </source>
</evidence>
<evidence type="ECO:0000259" key="3">
    <source>
        <dbReference type="SMART" id="SM00822"/>
    </source>
</evidence>
<keyword evidence="5" id="KW-1185">Reference proteome</keyword>
<feature type="domain" description="Ketoreductase" evidence="3">
    <location>
        <begin position="13"/>
        <end position="193"/>
    </location>
</feature>
<sequence>MLPGIKLFDLTGRAAIITGGSKGLGSAMAEGLASAGANVLLTSRHQDEVEATAAQIVKDYGVKAIGVQADVTNAEQVAAMTDRAISEFGKIDILINNAGINIRGPIDELTLEEFQEVQNVNVTGPWLCAKSVVPHMKQAKYGRIINLASTLGLVGMSNRTPYTASKGAMVQMTRALGLELCEYGITCNAICPGPFLTPMNEPFAETEEIKKFIVGAVAMNRWAKMEEIQGAAIFLASDASSYMTGSMVTVDGGWTAR</sequence>
<dbReference type="Pfam" id="PF13561">
    <property type="entry name" value="adh_short_C2"/>
    <property type="match status" value="1"/>
</dbReference>
<accession>A0A518IJV5</accession>
<evidence type="ECO:0000313" key="4">
    <source>
        <dbReference type="EMBL" id="QDV53387.1"/>
    </source>
</evidence>
<dbReference type="FunFam" id="3.40.50.720:FF:000084">
    <property type="entry name" value="Short-chain dehydrogenase reductase"/>
    <property type="match status" value="1"/>
</dbReference>
<dbReference type="SMART" id="SM00822">
    <property type="entry name" value="PKS_KR"/>
    <property type="match status" value="1"/>
</dbReference>
<reference evidence="4 5" key="1">
    <citation type="submission" date="2019-03" db="EMBL/GenBank/DDBJ databases">
        <title>Deep-cultivation of Planctomycetes and their phenomic and genomic characterization uncovers novel biology.</title>
        <authorList>
            <person name="Wiegand S."/>
            <person name="Jogler M."/>
            <person name="Boedeker C."/>
            <person name="Pinto D."/>
            <person name="Vollmers J."/>
            <person name="Rivas-Marin E."/>
            <person name="Kohn T."/>
            <person name="Peeters S.H."/>
            <person name="Heuer A."/>
            <person name="Rast P."/>
            <person name="Oberbeckmann S."/>
            <person name="Bunk B."/>
            <person name="Jeske O."/>
            <person name="Meyerdierks A."/>
            <person name="Storesund J.E."/>
            <person name="Kallscheuer N."/>
            <person name="Luecker S."/>
            <person name="Lage O.M."/>
            <person name="Pohl T."/>
            <person name="Merkel B.J."/>
            <person name="Hornburger P."/>
            <person name="Mueller R.-W."/>
            <person name="Bruemmer F."/>
            <person name="Labrenz M."/>
            <person name="Spormann A.M."/>
            <person name="Op den Camp H."/>
            <person name="Overmann J."/>
            <person name="Amann R."/>
            <person name="Jetten M.S.M."/>
            <person name="Mascher T."/>
            <person name="Medema M.H."/>
            <person name="Devos D.P."/>
            <person name="Kaster A.-K."/>
            <person name="Ovreas L."/>
            <person name="Rohde M."/>
            <person name="Galperin M.Y."/>
            <person name="Jogler C."/>
        </authorList>
    </citation>
    <scope>NUCLEOTIDE SEQUENCE [LARGE SCALE GENOMIC DNA]</scope>
    <source>
        <strain evidence="4 5">Enr17</strain>
    </source>
</reference>
<dbReference type="KEGG" id="gfm:Enr17x_54620"/>
<dbReference type="Gene3D" id="3.40.50.720">
    <property type="entry name" value="NAD(P)-binding Rossmann-like Domain"/>
    <property type="match status" value="1"/>
</dbReference>
<evidence type="ECO:0000313" key="5">
    <source>
        <dbReference type="Proteomes" id="UP000318313"/>
    </source>
</evidence>
<dbReference type="PROSITE" id="PS00061">
    <property type="entry name" value="ADH_SHORT"/>
    <property type="match status" value="1"/>
</dbReference>
<dbReference type="SUPFAM" id="SSF51735">
    <property type="entry name" value="NAD(P)-binding Rossmann-fold domains"/>
    <property type="match status" value="1"/>
</dbReference>
<dbReference type="PANTHER" id="PTHR42760:SF133">
    <property type="entry name" value="3-OXOACYL-[ACYL-CARRIER-PROTEIN] REDUCTASE"/>
    <property type="match status" value="1"/>
</dbReference>
<dbReference type="EMBL" id="CP037452">
    <property type="protein sequence ID" value="QDV53387.1"/>
    <property type="molecule type" value="Genomic_DNA"/>
</dbReference>
<dbReference type="RefSeq" id="WP_145312880.1">
    <property type="nucleotide sequence ID" value="NZ_CP037452.1"/>
</dbReference>
<dbReference type="EC" id="1.1.1.69" evidence="4"/>
<dbReference type="PRINTS" id="PR00080">
    <property type="entry name" value="SDRFAMILY"/>
</dbReference>
<dbReference type="InterPro" id="IPR020904">
    <property type="entry name" value="Sc_DH/Rdtase_CS"/>
</dbReference>
<organism evidence="4 5">
    <name type="scientific">Gimesia fumaroli</name>
    <dbReference type="NCBI Taxonomy" id="2527976"/>
    <lineage>
        <taxon>Bacteria</taxon>
        <taxon>Pseudomonadati</taxon>
        <taxon>Planctomycetota</taxon>
        <taxon>Planctomycetia</taxon>
        <taxon>Planctomycetales</taxon>
        <taxon>Planctomycetaceae</taxon>
        <taxon>Gimesia</taxon>
    </lineage>
</organism>
<protein>
    <submittedName>
        <fullName evidence="4">Gluconate 5-dehydrogenase</fullName>
        <ecNumber evidence="4">1.1.1.69</ecNumber>
    </submittedName>
</protein>
<proteinExistence type="inferred from homology"/>
<dbReference type="PRINTS" id="PR00081">
    <property type="entry name" value="GDHRDH"/>
</dbReference>
<dbReference type="AlphaFoldDB" id="A0A518IJV5"/>
<dbReference type="InterPro" id="IPR002347">
    <property type="entry name" value="SDR_fam"/>
</dbReference>
<keyword evidence="2 4" id="KW-0560">Oxidoreductase</keyword>
<dbReference type="Proteomes" id="UP000318313">
    <property type="component" value="Chromosome"/>
</dbReference>
<comment type="similarity">
    <text evidence="1">Belongs to the short-chain dehydrogenases/reductases (SDR) family.</text>
</comment>
<gene>
    <name evidence="4" type="primary">gno</name>
    <name evidence="4" type="ORF">Enr17x_54620</name>
</gene>